<feature type="transmembrane region" description="Helical" evidence="10">
    <location>
        <begin position="564"/>
        <end position="589"/>
    </location>
</feature>
<feature type="transmembrane region" description="Helical" evidence="10">
    <location>
        <begin position="655"/>
        <end position="680"/>
    </location>
</feature>
<evidence type="ECO:0000256" key="9">
    <source>
        <dbReference type="SAM" id="MobiDB-lite"/>
    </source>
</evidence>
<dbReference type="GO" id="GO:0038039">
    <property type="term" value="C:G protein-coupled receptor heterodimeric complex"/>
    <property type="evidence" value="ECO:0007669"/>
    <property type="project" value="TreeGrafter"/>
</dbReference>
<evidence type="ECO:0000256" key="7">
    <source>
        <dbReference type="ARBA" id="ARBA00023180"/>
    </source>
</evidence>
<proteinExistence type="predicted"/>
<feature type="compositionally biased region" description="Low complexity" evidence="9">
    <location>
        <begin position="922"/>
        <end position="932"/>
    </location>
</feature>
<keyword evidence="6" id="KW-0675">Receptor</keyword>
<evidence type="ECO:0000256" key="8">
    <source>
        <dbReference type="ARBA" id="ARBA00023224"/>
    </source>
</evidence>
<evidence type="ECO:0000256" key="1">
    <source>
        <dbReference type="ARBA" id="ARBA00004141"/>
    </source>
</evidence>
<keyword evidence="8" id="KW-0807">Transducer</keyword>
<feature type="transmembrane region" description="Helical" evidence="10">
    <location>
        <begin position="25"/>
        <end position="47"/>
    </location>
</feature>
<keyword evidence="5 10" id="KW-0472">Membrane</keyword>
<dbReference type="VEuPathDB" id="FungiDB:AMAG_11147"/>
<name>A0A0L0SSQ2_ALLM3</name>
<feature type="transmembrane region" description="Helical" evidence="10">
    <location>
        <begin position="609"/>
        <end position="634"/>
    </location>
</feature>
<evidence type="ECO:0000256" key="4">
    <source>
        <dbReference type="ARBA" id="ARBA00023040"/>
    </source>
</evidence>
<feature type="compositionally biased region" description="Polar residues" evidence="9">
    <location>
        <begin position="936"/>
        <end position="946"/>
    </location>
</feature>
<evidence type="ECO:0000256" key="2">
    <source>
        <dbReference type="ARBA" id="ARBA00022692"/>
    </source>
</evidence>
<dbReference type="GO" id="GO:0004965">
    <property type="term" value="F:G protein-coupled GABA receptor activity"/>
    <property type="evidence" value="ECO:0007669"/>
    <property type="project" value="InterPro"/>
</dbReference>
<dbReference type="InterPro" id="IPR028082">
    <property type="entry name" value="Peripla_BP_I"/>
</dbReference>
<feature type="transmembrane region" description="Helical" evidence="10">
    <location>
        <begin position="686"/>
        <end position="706"/>
    </location>
</feature>
<dbReference type="Pfam" id="PF00003">
    <property type="entry name" value="7tm_3"/>
    <property type="match status" value="1"/>
</dbReference>
<sequence length="960" mass="102005">MDPGAATRSRPGGSNRGRFIRARSFPTAVVVAVALLLIVTLLTGPIVHVVAVPTNLTVLVILPLSDATLGSVFRNIADVLALAPPTMAAIDPNHNYQLVIRNSASVRLTAVNALDAAVTQQPVHALVGDYSSRVTLGLALSAHPKGLWHCGVSSATDFDNAVDFPRFFRTMSNDNQQGRALAQAASAMGWKAVNILAVADSFGQSLSQTFASSASSLGISLYSTQQYQPGTIDFSAYLDTITASGSIVIAFLGFPADAKLVLRQAKLRGMIGPDWAWMGPSTFIMYLDSMNDPVDKQNADGFLFTSVSEDRLSSQYLSLKSEYLTHYPTRDSSALHGYALLYYDCLLALAYGFNTMAATYGDAAIQSKNYSAPLSSFLVPFNGTTGFVSYIAPGTRTMDWEIFNIYGGTARSTYKLWQNGTLTKSASPIFYGGSTTVPIDRPPLTLAFPQWSNAGVLALAVIRAIMMTMMLMGMGFLIVHRHEKQIRQLSMPFLLIISLGCILILASEYLLIDVPSAPMCQASTVVFTFAFELVFASAVAKTYRIFRIFANTRINKGGLKSAILLRQVGAVLVVQAILFAIWIAAFPVWPTLVATKASIYYLCSPSNSTGHWAVLGLTFAYNAALLLAVCYLAVKTRNVDSSYRETSWILHAAQNVALCSVVIIPLSLITIESFALTAYYVRSIAMLYAVGFTYMALVGRLLLAIWAESSTVSISHVDGLNASLKTTVDMQFQSKATAPLGLMPQERRTSNTILTTPTTAVTPGAELAGQFPVLRRGGGLGIWERFTQTWYTQLVYLNLARGFAVIAPPPTPTSGVGGTSTAKRHSLPQQQSRAAARKGGDEGTGIAIPLAKLGFDASPASTPPGCLELVHFGSGAAWVVQMNSAEEVAAWAQVLKSVVSAITSAGSRSGQASSGGGGGGTTNSITGSTTLGAGRNATTSSPSAQPLRSGISEAVGRGGS</sequence>
<evidence type="ECO:0000313" key="12">
    <source>
        <dbReference type="EMBL" id="KNE65532.1"/>
    </source>
</evidence>
<feature type="transmembrane region" description="Helical" evidence="10">
    <location>
        <begin position="456"/>
        <end position="479"/>
    </location>
</feature>
<dbReference type="PROSITE" id="PS50259">
    <property type="entry name" value="G_PROTEIN_RECEP_F3_4"/>
    <property type="match status" value="1"/>
</dbReference>
<evidence type="ECO:0000256" key="6">
    <source>
        <dbReference type="ARBA" id="ARBA00023170"/>
    </source>
</evidence>
<dbReference type="GO" id="GO:0007214">
    <property type="term" value="P:gamma-aminobutyric acid signaling pathway"/>
    <property type="evidence" value="ECO:0007669"/>
    <property type="project" value="TreeGrafter"/>
</dbReference>
<keyword evidence="13" id="KW-1185">Reference proteome</keyword>
<dbReference type="Pfam" id="PF01094">
    <property type="entry name" value="ANF_receptor"/>
    <property type="match status" value="1"/>
</dbReference>
<dbReference type="Proteomes" id="UP000054350">
    <property type="component" value="Unassembled WGS sequence"/>
</dbReference>
<dbReference type="AlphaFoldDB" id="A0A0L0SSQ2"/>
<feature type="domain" description="G-protein coupled receptors family 3 profile" evidence="11">
    <location>
        <begin position="455"/>
        <end position="669"/>
    </location>
</feature>
<dbReference type="OrthoDB" id="5984008at2759"/>
<feature type="transmembrane region" description="Helical" evidence="10">
    <location>
        <begin position="491"/>
        <end position="512"/>
    </location>
</feature>
<keyword evidence="3 10" id="KW-1133">Transmembrane helix</keyword>
<accession>A0A0L0SSQ2</accession>
<dbReference type="InterPro" id="IPR001828">
    <property type="entry name" value="ANF_lig-bd_rcpt"/>
</dbReference>
<organism evidence="12 13">
    <name type="scientific">Allomyces macrogynus (strain ATCC 38327)</name>
    <name type="common">Allomyces javanicus var. macrogynus</name>
    <dbReference type="NCBI Taxonomy" id="578462"/>
    <lineage>
        <taxon>Eukaryota</taxon>
        <taxon>Fungi</taxon>
        <taxon>Fungi incertae sedis</taxon>
        <taxon>Blastocladiomycota</taxon>
        <taxon>Blastocladiomycetes</taxon>
        <taxon>Blastocladiales</taxon>
        <taxon>Blastocladiaceae</taxon>
        <taxon>Allomyces</taxon>
    </lineage>
</organism>
<keyword evidence="4" id="KW-0297">G-protein coupled receptor</keyword>
<dbReference type="PANTHER" id="PTHR10519:SF20">
    <property type="entry name" value="G-PROTEIN COUPLED RECEPTOR 156-RELATED"/>
    <property type="match status" value="1"/>
</dbReference>
<evidence type="ECO:0000313" key="13">
    <source>
        <dbReference type="Proteomes" id="UP000054350"/>
    </source>
</evidence>
<dbReference type="InterPro" id="IPR002455">
    <property type="entry name" value="GPCR3_GABA-B"/>
</dbReference>
<evidence type="ECO:0000256" key="3">
    <source>
        <dbReference type="ARBA" id="ARBA00022989"/>
    </source>
</evidence>
<dbReference type="eggNOG" id="KOG1055">
    <property type="taxonomic scope" value="Eukaryota"/>
</dbReference>
<feature type="region of interest" description="Disordered" evidence="9">
    <location>
        <begin position="811"/>
        <end position="842"/>
    </location>
</feature>
<reference evidence="12 13" key="1">
    <citation type="submission" date="2009-11" db="EMBL/GenBank/DDBJ databases">
        <title>Annotation of Allomyces macrogynus ATCC 38327.</title>
        <authorList>
            <consortium name="The Broad Institute Genome Sequencing Platform"/>
            <person name="Russ C."/>
            <person name="Cuomo C."/>
            <person name="Burger G."/>
            <person name="Gray M.W."/>
            <person name="Holland P.W.H."/>
            <person name="King N."/>
            <person name="Lang F.B.F."/>
            <person name="Roger A.J."/>
            <person name="Ruiz-Trillo I."/>
            <person name="Young S.K."/>
            <person name="Zeng Q."/>
            <person name="Gargeya S."/>
            <person name="Fitzgerald M."/>
            <person name="Haas B."/>
            <person name="Abouelleil A."/>
            <person name="Alvarado L."/>
            <person name="Arachchi H.M."/>
            <person name="Berlin A."/>
            <person name="Chapman S.B."/>
            <person name="Gearin G."/>
            <person name="Goldberg J."/>
            <person name="Griggs A."/>
            <person name="Gujja S."/>
            <person name="Hansen M."/>
            <person name="Heiman D."/>
            <person name="Howarth C."/>
            <person name="Larimer J."/>
            <person name="Lui A."/>
            <person name="MacDonald P.J.P."/>
            <person name="McCowen C."/>
            <person name="Montmayeur A."/>
            <person name="Murphy C."/>
            <person name="Neiman D."/>
            <person name="Pearson M."/>
            <person name="Priest M."/>
            <person name="Roberts A."/>
            <person name="Saif S."/>
            <person name="Shea T."/>
            <person name="Sisk P."/>
            <person name="Stolte C."/>
            <person name="Sykes S."/>
            <person name="Wortman J."/>
            <person name="Nusbaum C."/>
            <person name="Birren B."/>
        </authorList>
    </citation>
    <scope>NUCLEOTIDE SEQUENCE [LARGE SCALE GENOMIC DNA]</scope>
    <source>
        <strain evidence="12 13">ATCC 38327</strain>
    </source>
</reference>
<dbReference type="Gene3D" id="3.40.50.2300">
    <property type="match status" value="2"/>
</dbReference>
<comment type="subcellular location">
    <subcellularLocation>
        <location evidence="1">Membrane</location>
        <topology evidence="1">Multi-pass membrane protein</topology>
    </subcellularLocation>
</comment>
<keyword evidence="7" id="KW-0325">Glycoprotein</keyword>
<gene>
    <name evidence="12" type="ORF">AMAG_11147</name>
</gene>
<dbReference type="PANTHER" id="PTHR10519">
    <property type="entry name" value="GABA-B RECEPTOR"/>
    <property type="match status" value="1"/>
</dbReference>
<evidence type="ECO:0000256" key="5">
    <source>
        <dbReference type="ARBA" id="ARBA00023136"/>
    </source>
</evidence>
<evidence type="ECO:0000259" key="11">
    <source>
        <dbReference type="PROSITE" id="PS50259"/>
    </source>
</evidence>
<feature type="region of interest" description="Disordered" evidence="9">
    <location>
        <begin position="906"/>
        <end position="960"/>
    </location>
</feature>
<dbReference type="SUPFAM" id="SSF53822">
    <property type="entry name" value="Periplasmic binding protein-like I"/>
    <property type="match status" value="1"/>
</dbReference>
<dbReference type="STRING" id="578462.A0A0L0SSQ2"/>
<protein>
    <recommendedName>
        <fullName evidence="11">G-protein coupled receptors family 3 profile domain-containing protein</fullName>
    </recommendedName>
</protein>
<dbReference type="InterPro" id="IPR017978">
    <property type="entry name" value="GPCR_3_C"/>
</dbReference>
<reference evidence="13" key="2">
    <citation type="submission" date="2009-11" db="EMBL/GenBank/DDBJ databases">
        <title>The Genome Sequence of Allomyces macrogynus strain ATCC 38327.</title>
        <authorList>
            <consortium name="The Broad Institute Genome Sequencing Platform"/>
            <person name="Russ C."/>
            <person name="Cuomo C."/>
            <person name="Shea T."/>
            <person name="Young S.K."/>
            <person name="Zeng Q."/>
            <person name="Koehrsen M."/>
            <person name="Haas B."/>
            <person name="Borodovsky M."/>
            <person name="Guigo R."/>
            <person name="Alvarado L."/>
            <person name="Berlin A."/>
            <person name="Borenstein D."/>
            <person name="Chen Z."/>
            <person name="Engels R."/>
            <person name="Freedman E."/>
            <person name="Gellesch M."/>
            <person name="Goldberg J."/>
            <person name="Griggs A."/>
            <person name="Gujja S."/>
            <person name="Heiman D."/>
            <person name="Hepburn T."/>
            <person name="Howarth C."/>
            <person name="Jen D."/>
            <person name="Larson L."/>
            <person name="Lewis B."/>
            <person name="Mehta T."/>
            <person name="Park D."/>
            <person name="Pearson M."/>
            <person name="Roberts A."/>
            <person name="Saif S."/>
            <person name="Shenoy N."/>
            <person name="Sisk P."/>
            <person name="Stolte C."/>
            <person name="Sykes S."/>
            <person name="Walk T."/>
            <person name="White J."/>
            <person name="Yandava C."/>
            <person name="Burger G."/>
            <person name="Gray M.W."/>
            <person name="Holland P.W.H."/>
            <person name="King N."/>
            <person name="Lang F.B.F."/>
            <person name="Roger A.J."/>
            <person name="Ruiz-Trillo I."/>
            <person name="Lander E."/>
            <person name="Nusbaum C."/>
        </authorList>
    </citation>
    <scope>NUCLEOTIDE SEQUENCE [LARGE SCALE GENOMIC DNA]</scope>
    <source>
        <strain evidence="13">ATCC 38327</strain>
    </source>
</reference>
<keyword evidence="2 10" id="KW-0812">Transmembrane</keyword>
<feature type="transmembrane region" description="Helical" evidence="10">
    <location>
        <begin position="524"/>
        <end position="543"/>
    </location>
</feature>
<evidence type="ECO:0000256" key="10">
    <source>
        <dbReference type="SAM" id="Phobius"/>
    </source>
</evidence>
<dbReference type="EMBL" id="GG745347">
    <property type="protein sequence ID" value="KNE65532.1"/>
    <property type="molecule type" value="Genomic_DNA"/>
</dbReference>